<dbReference type="Proteomes" id="UP000552883">
    <property type="component" value="Unassembled WGS sequence"/>
</dbReference>
<evidence type="ECO:0000313" key="1">
    <source>
        <dbReference type="EMBL" id="MBB5616809.1"/>
    </source>
</evidence>
<accession>A0A840XLN6</accession>
<dbReference type="InterPro" id="IPR023204">
    <property type="entry name" value="SP1917_dom_sf"/>
</dbReference>
<evidence type="ECO:0000313" key="2">
    <source>
        <dbReference type="Proteomes" id="UP000552883"/>
    </source>
</evidence>
<reference evidence="1 2" key="1">
    <citation type="submission" date="2020-08" db="EMBL/GenBank/DDBJ databases">
        <title>Sequencing the genomes of 1000 actinobacteria strains.</title>
        <authorList>
            <person name="Klenk H.-P."/>
        </authorList>
    </citation>
    <scope>NUCLEOTIDE SEQUENCE [LARGE SCALE GENOMIC DNA]</scope>
    <source>
        <strain evidence="1 2">DSM 23889</strain>
    </source>
</reference>
<evidence type="ECO:0008006" key="3">
    <source>
        <dbReference type="Google" id="ProtNLM"/>
    </source>
</evidence>
<organism evidence="1 2">
    <name type="scientific">Microcella frigidaquae</name>
    <dbReference type="NCBI Taxonomy" id="424758"/>
    <lineage>
        <taxon>Bacteria</taxon>
        <taxon>Bacillati</taxon>
        <taxon>Actinomycetota</taxon>
        <taxon>Actinomycetes</taxon>
        <taxon>Micrococcales</taxon>
        <taxon>Microbacteriaceae</taxon>
        <taxon>Microcella</taxon>
    </lineage>
</organism>
<dbReference type="Gene3D" id="1.10.8.290">
    <property type="entry name" value="uncharacterized protein sp1917 domain"/>
    <property type="match status" value="1"/>
</dbReference>
<dbReference type="AlphaFoldDB" id="A0A840XLN6"/>
<name>A0A840XLN6_9MICO</name>
<sequence length="177" mass="19280">MISWPALCSRALKASIAAISSTEPEPDSLSMTFSTYFIGGPSLLACPARGYHATMATPPATLDRVARMPFATVYPLYVTKVEKKGRTRAELDAVIQWLTGFDDAAIAQHIAAQTTFAEFFDAAHLHPNASLITGVICGVRVEEIEEPLMQRVRYLDKLVDELAKGKAMEKILRAPAA</sequence>
<dbReference type="EMBL" id="JACHBS010000001">
    <property type="protein sequence ID" value="MBB5616809.1"/>
    <property type="molecule type" value="Genomic_DNA"/>
</dbReference>
<dbReference type="InterPro" id="IPR014580">
    <property type="entry name" value="UCP033199"/>
</dbReference>
<proteinExistence type="predicted"/>
<gene>
    <name evidence="1" type="ORF">BJ959_000305</name>
</gene>
<comment type="caution">
    <text evidence="1">The sequence shown here is derived from an EMBL/GenBank/DDBJ whole genome shotgun (WGS) entry which is preliminary data.</text>
</comment>
<protein>
    <recommendedName>
        <fullName evidence="3">DUF2200 domain-containing protein</fullName>
    </recommendedName>
</protein>
<dbReference type="Pfam" id="PF09966">
    <property type="entry name" value="DUF2200"/>
    <property type="match status" value="1"/>
</dbReference>
<keyword evidence="2" id="KW-1185">Reference proteome</keyword>